<keyword evidence="3" id="KW-0732">Signal</keyword>
<gene>
    <name evidence="5" type="primary">106083871</name>
</gene>
<feature type="signal peptide" evidence="3">
    <location>
        <begin position="1"/>
        <end position="19"/>
    </location>
</feature>
<feature type="domain" description="Single" evidence="4">
    <location>
        <begin position="35"/>
        <end position="103"/>
    </location>
</feature>
<keyword evidence="6" id="KW-1185">Reference proteome</keyword>
<evidence type="ECO:0000256" key="1">
    <source>
        <dbReference type="ARBA" id="ARBA00004613"/>
    </source>
</evidence>
<dbReference type="KEGG" id="scac:106083871"/>
<reference evidence="5" key="1">
    <citation type="submission" date="2020-05" db="UniProtKB">
        <authorList>
            <consortium name="EnsemblMetazoa"/>
        </authorList>
    </citation>
    <scope>IDENTIFICATION</scope>
    <source>
        <strain evidence="5">USDA</strain>
    </source>
</reference>
<evidence type="ECO:0000313" key="6">
    <source>
        <dbReference type="Proteomes" id="UP000095300"/>
    </source>
</evidence>
<dbReference type="InterPro" id="IPR053308">
    <property type="entry name" value="Vago-like"/>
</dbReference>
<evidence type="ECO:0000313" key="5">
    <source>
        <dbReference type="EnsemblMetazoa" id="SCAU013196-PA"/>
    </source>
</evidence>
<evidence type="ECO:0000259" key="4">
    <source>
        <dbReference type="SMART" id="SM01318"/>
    </source>
</evidence>
<name>A0A1I8Q2B6_STOCA</name>
<accession>A0A1I8Q2B6</accession>
<dbReference type="OrthoDB" id="7886177at2759"/>
<comment type="subcellular location">
    <subcellularLocation>
        <location evidence="1">Secreted</location>
    </subcellularLocation>
</comment>
<protein>
    <recommendedName>
        <fullName evidence="4">Single domain-containing protein</fullName>
    </recommendedName>
</protein>
<organism evidence="5 6">
    <name type="scientific">Stomoxys calcitrans</name>
    <name type="common">Stable fly</name>
    <name type="synonym">Conops calcitrans</name>
    <dbReference type="NCBI Taxonomy" id="35570"/>
    <lineage>
        <taxon>Eukaryota</taxon>
        <taxon>Metazoa</taxon>
        <taxon>Ecdysozoa</taxon>
        <taxon>Arthropoda</taxon>
        <taxon>Hexapoda</taxon>
        <taxon>Insecta</taxon>
        <taxon>Pterygota</taxon>
        <taxon>Neoptera</taxon>
        <taxon>Endopterygota</taxon>
        <taxon>Diptera</taxon>
        <taxon>Brachycera</taxon>
        <taxon>Muscomorpha</taxon>
        <taxon>Muscoidea</taxon>
        <taxon>Muscidae</taxon>
        <taxon>Stomoxys</taxon>
    </lineage>
</organism>
<sequence length="107" mass="11730">MKFVVFVCVLCSLLAWNEAAIGKARFNNPTNPGKCTIDTNFVLSPGEKAKAPNNPCAGVTCLENGYAEFKTCDAVAPPKGCKLRDFVNINRSFPECCERTYDCTKQI</sequence>
<evidence type="ECO:0000256" key="3">
    <source>
        <dbReference type="SAM" id="SignalP"/>
    </source>
</evidence>
<dbReference type="SMART" id="SM01318">
    <property type="entry name" value="SVWC"/>
    <property type="match status" value="1"/>
</dbReference>
<dbReference type="Pfam" id="PF15430">
    <property type="entry name" value="SVWC"/>
    <property type="match status" value="1"/>
</dbReference>
<feature type="chain" id="PRO_5009327648" description="Single domain-containing protein" evidence="3">
    <location>
        <begin position="20"/>
        <end position="107"/>
    </location>
</feature>
<evidence type="ECO:0000256" key="2">
    <source>
        <dbReference type="ARBA" id="ARBA00022525"/>
    </source>
</evidence>
<keyword evidence="2" id="KW-0964">Secreted</keyword>
<dbReference type="EnsemblMetazoa" id="SCAU013196-RA">
    <property type="protein sequence ID" value="SCAU013196-PA"/>
    <property type="gene ID" value="SCAU013196"/>
</dbReference>
<dbReference type="PANTHER" id="PTHR39957:SF1">
    <property type="entry name" value="AT09846P1-RELATED"/>
    <property type="match status" value="1"/>
</dbReference>
<dbReference type="VEuPathDB" id="VectorBase:SCAU013196"/>
<dbReference type="GO" id="GO:0005576">
    <property type="term" value="C:extracellular region"/>
    <property type="evidence" value="ECO:0007669"/>
    <property type="project" value="UniProtKB-SubCell"/>
</dbReference>
<dbReference type="PANTHER" id="PTHR39957">
    <property type="entry name" value="AT09846P1-RELATED"/>
    <property type="match status" value="1"/>
</dbReference>
<dbReference type="AlphaFoldDB" id="A0A1I8Q2B6"/>
<dbReference type="Proteomes" id="UP000095300">
    <property type="component" value="Unassembled WGS sequence"/>
</dbReference>
<proteinExistence type="predicted"/>
<dbReference type="InterPro" id="IPR029277">
    <property type="entry name" value="SVWC_dom"/>
</dbReference>